<sequence>MRSVTCIATPQGATSSPPLDTIADQDIRASSPFAEVAGPTFQAPIEESPERAATLQRRRLCRVGLLADIGQRLLDRCENEANRQKIP</sequence>
<organism evidence="1 2">
    <name type="scientific">Sphaerodactylus townsendi</name>
    <dbReference type="NCBI Taxonomy" id="933632"/>
    <lineage>
        <taxon>Eukaryota</taxon>
        <taxon>Metazoa</taxon>
        <taxon>Chordata</taxon>
        <taxon>Craniata</taxon>
        <taxon>Vertebrata</taxon>
        <taxon>Euteleostomi</taxon>
        <taxon>Lepidosauria</taxon>
        <taxon>Squamata</taxon>
        <taxon>Bifurcata</taxon>
        <taxon>Gekkota</taxon>
        <taxon>Sphaerodactylidae</taxon>
        <taxon>Sphaerodactylus</taxon>
    </lineage>
</organism>
<dbReference type="EMBL" id="CM037623">
    <property type="protein sequence ID" value="KAH7988143.1"/>
    <property type="molecule type" value="Genomic_DNA"/>
</dbReference>
<proteinExistence type="predicted"/>
<comment type="caution">
    <text evidence="1">The sequence shown here is derived from an EMBL/GenBank/DDBJ whole genome shotgun (WGS) entry which is preliminary data.</text>
</comment>
<protein>
    <submittedName>
        <fullName evidence="1">Uncharacterized protein</fullName>
    </submittedName>
</protein>
<gene>
    <name evidence="1" type="ORF">K3G42_008811</name>
</gene>
<reference evidence="1" key="1">
    <citation type="submission" date="2021-08" db="EMBL/GenBank/DDBJ databases">
        <title>The first chromosome-level gecko genome reveals the dynamic sex chromosomes of Neotropical dwarf geckos (Sphaerodactylidae: Sphaerodactylus).</title>
        <authorList>
            <person name="Pinto B.J."/>
            <person name="Keating S.E."/>
            <person name="Gamble T."/>
        </authorList>
    </citation>
    <scope>NUCLEOTIDE SEQUENCE</scope>
    <source>
        <strain evidence="1">TG3544</strain>
    </source>
</reference>
<evidence type="ECO:0000313" key="1">
    <source>
        <dbReference type="EMBL" id="KAH7988143.1"/>
    </source>
</evidence>
<accession>A0ACB8E7C5</accession>
<evidence type="ECO:0000313" key="2">
    <source>
        <dbReference type="Proteomes" id="UP000827872"/>
    </source>
</evidence>
<dbReference type="Proteomes" id="UP000827872">
    <property type="component" value="Linkage Group LG10"/>
</dbReference>
<keyword evidence="2" id="KW-1185">Reference proteome</keyword>
<name>A0ACB8E7C5_9SAUR</name>